<dbReference type="GO" id="GO:0016020">
    <property type="term" value="C:membrane"/>
    <property type="evidence" value="ECO:0007669"/>
    <property type="project" value="UniProtKB-SubCell"/>
</dbReference>
<accession>A0A8E2F632</accession>
<evidence type="ECO:0000256" key="4">
    <source>
        <dbReference type="ARBA" id="ARBA00023136"/>
    </source>
</evidence>
<evidence type="ECO:0000256" key="1">
    <source>
        <dbReference type="ARBA" id="ARBA00004141"/>
    </source>
</evidence>
<keyword evidence="3 7" id="KW-1133">Transmembrane helix</keyword>
<evidence type="ECO:0000259" key="8">
    <source>
        <dbReference type="Pfam" id="PF20684"/>
    </source>
</evidence>
<feature type="transmembrane region" description="Helical" evidence="7">
    <location>
        <begin position="98"/>
        <end position="120"/>
    </location>
</feature>
<evidence type="ECO:0000256" key="6">
    <source>
        <dbReference type="SAM" id="MobiDB-lite"/>
    </source>
</evidence>
<comment type="subcellular location">
    <subcellularLocation>
        <location evidence="1">Membrane</location>
        <topology evidence="1">Multi-pass membrane protein</topology>
    </subcellularLocation>
</comment>
<evidence type="ECO:0000313" key="10">
    <source>
        <dbReference type="Proteomes" id="UP000250140"/>
    </source>
</evidence>
<evidence type="ECO:0000256" key="3">
    <source>
        <dbReference type="ARBA" id="ARBA00022989"/>
    </source>
</evidence>
<feature type="transmembrane region" description="Helical" evidence="7">
    <location>
        <begin position="183"/>
        <end position="207"/>
    </location>
</feature>
<evidence type="ECO:0000313" key="9">
    <source>
        <dbReference type="EMBL" id="OCL10973.1"/>
    </source>
</evidence>
<keyword evidence="10" id="KW-1185">Reference proteome</keyword>
<dbReference type="Pfam" id="PF20684">
    <property type="entry name" value="Fung_rhodopsin"/>
    <property type="match status" value="1"/>
</dbReference>
<feature type="region of interest" description="Disordered" evidence="6">
    <location>
        <begin position="325"/>
        <end position="346"/>
    </location>
</feature>
<feature type="transmembrane region" description="Helical" evidence="7">
    <location>
        <begin position="219"/>
        <end position="238"/>
    </location>
</feature>
<feature type="transmembrane region" description="Helical" evidence="7">
    <location>
        <begin position="152"/>
        <end position="171"/>
    </location>
</feature>
<proteinExistence type="inferred from homology"/>
<dbReference type="AlphaFoldDB" id="A0A8E2F632"/>
<gene>
    <name evidence="9" type="ORF">AOQ84DRAFT_288161</name>
</gene>
<evidence type="ECO:0000256" key="5">
    <source>
        <dbReference type="ARBA" id="ARBA00038359"/>
    </source>
</evidence>
<dbReference type="OrthoDB" id="3934549at2759"/>
<dbReference type="PANTHER" id="PTHR33048:SF123">
    <property type="entry name" value="INTEGRAL MEMBRANE PROTEIN"/>
    <property type="match status" value="1"/>
</dbReference>
<feature type="domain" description="Rhodopsin" evidence="8">
    <location>
        <begin position="5"/>
        <end position="247"/>
    </location>
</feature>
<dbReference type="EMBL" id="KV749132">
    <property type="protein sequence ID" value="OCL10973.1"/>
    <property type="molecule type" value="Genomic_DNA"/>
</dbReference>
<name>A0A8E2F632_9PEZI</name>
<evidence type="ECO:0000256" key="7">
    <source>
        <dbReference type="SAM" id="Phobius"/>
    </source>
</evidence>
<organism evidence="9 10">
    <name type="scientific">Glonium stellatum</name>
    <dbReference type="NCBI Taxonomy" id="574774"/>
    <lineage>
        <taxon>Eukaryota</taxon>
        <taxon>Fungi</taxon>
        <taxon>Dikarya</taxon>
        <taxon>Ascomycota</taxon>
        <taxon>Pezizomycotina</taxon>
        <taxon>Dothideomycetes</taxon>
        <taxon>Pleosporomycetidae</taxon>
        <taxon>Gloniales</taxon>
        <taxon>Gloniaceae</taxon>
        <taxon>Glonium</taxon>
    </lineage>
</organism>
<keyword evidence="2 7" id="KW-0812">Transmembrane</keyword>
<dbReference type="InterPro" id="IPR049326">
    <property type="entry name" value="Rhodopsin_dom_fungi"/>
</dbReference>
<dbReference type="Proteomes" id="UP000250140">
    <property type="component" value="Unassembled WGS sequence"/>
</dbReference>
<dbReference type="PANTHER" id="PTHR33048">
    <property type="entry name" value="PTH11-LIKE INTEGRAL MEMBRANE PROTEIN (AFU_ORTHOLOGUE AFUA_5G11245)"/>
    <property type="match status" value="1"/>
</dbReference>
<comment type="similarity">
    <text evidence="5">Belongs to the SAT4 family.</text>
</comment>
<dbReference type="InterPro" id="IPR052337">
    <property type="entry name" value="SAT4-like"/>
</dbReference>
<protein>
    <recommendedName>
        <fullName evidence="8">Rhodopsin domain-containing protein</fullName>
    </recommendedName>
</protein>
<feature type="non-terminal residue" evidence="9">
    <location>
        <position position="370"/>
    </location>
</feature>
<evidence type="ECO:0000256" key="2">
    <source>
        <dbReference type="ARBA" id="ARBA00022692"/>
    </source>
</evidence>
<feature type="transmembrane region" description="Helical" evidence="7">
    <location>
        <begin position="17"/>
        <end position="38"/>
    </location>
</feature>
<sequence length="370" mass="40706">VSCSFYCRYFVVGAVKFYDFVMLAALFLTWGICVINHYQVKFGTGRHLNDQPAVIFLLEGTLKSWYVYQLVYLVDLALVKFSILAFYCIIAAQKVFRIAVYTTMGIIAAFTIAMVFVNAFECAKPSDAWSVEILLQGSGSCRDLHPIYYGQAAFNILSDTVILVLPMPVLLSLQMHKNKRIALVGIFSVGFVAVIASIVRVYALHVWATGLTDTPYNGAYILLWSQIEINAAIISASIPSLKPLFKRTFGSTIRSYGGRYLNYGYGRSGVSKAETGAAGGSVALKSLPSSATMTANPLNRGKRSFSNESDEQVFFKDGLNTKVEGGEDLDKPWHAESTYTRGGRPGQILRSVTIETHSISGDQQRGPLSR</sequence>
<feature type="transmembrane region" description="Helical" evidence="7">
    <location>
        <begin position="66"/>
        <end position="91"/>
    </location>
</feature>
<keyword evidence="4 7" id="KW-0472">Membrane</keyword>
<feature type="compositionally biased region" description="Basic and acidic residues" evidence="6">
    <location>
        <begin position="325"/>
        <end position="334"/>
    </location>
</feature>
<reference evidence="9 10" key="1">
    <citation type="journal article" date="2016" name="Nat. Commun.">
        <title>Ectomycorrhizal ecology is imprinted in the genome of the dominant symbiotic fungus Cenococcum geophilum.</title>
        <authorList>
            <consortium name="DOE Joint Genome Institute"/>
            <person name="Peter M."/>
            <person name="Kohler A."/>
            <person name="Ohm R.A."/>
            <person name="Kuo A."/>
            <person name="Krutzmann J."/>
            <person name="Morin E."/>
            <person name="Arend M."/>
            <person name="Barry K.W."/>
            <person name="Binder M."/>
            <person name="Choi C."/>
            <person name="Clum A."/>
            <person name="Copeland A."/>
            <person name="Grisel N."/>
            <person name="Haridas S."/>
            <person name="Kipfer T."/>
            <person name="LaButti K."/>
            <person name="Lindquist E."/>
            <person name="Lipzen A."/>
            <person name="Maire R."/>
            <person name="Meier B."/>
            <person name="Mihaltcheva S."/>
            <person name="Molinier V."/>
            <person name="Murat C."/>
            <person name="Poggeler S."/>
            <person name="Quandt C.A."/>
            <person name="Sperisen C."/>
            <person name="Tritt A."/>
            <person name="Tisserant E."/>
            <person name="Crous P.W."/>
            <person name="Henrissat B."/>
            <person name="Nehls U."/>
            <person name="Egli S."/>
            <person name="Spatafora J.W."/>
            <person name="Grigoriev I.V."/>
            <person name="Martin F.M."/>
        </authorList>
    </citation>
    <scope>NUCLEOTIDE SEQUENCE [LARGE SCALE GENOMIC DNA]</scope>
    <source>
        <strain evidence="9 10">CBS 207.34</strain>
    </source>
</reference>